<dbReference type="Pfam" id="PF00664">
    <property type="entry name" value="ABC_membrane"/>
    <property type="match status" value="1"/>
</dbReference>
<comment type="caution">
    <text evidence="8">The sequence shown here is derived from an EMBL/GenBank/DDBJ whole genome shotgun (WGS) entry which is preliminary data.</text>
</comment>
<evidence type="ECO:0000313" key="8">
    <source>
        <dbReference type="EMBL" id="TRY72251.1"/>
    </source>
</evidence>
<comment type="subcellular location">
    <subcellularLocation>
        <location evidence="1">Membrane</location>
        <topology evidence="1">Multi-pass membrane protein</topology>
    </subcellularLocation>
</comment>
<organism evidence="8 9">
    <name type="scientific">Tigriopus californicus</name>
    <name type="common">Marine copepod</name>
    <dbReference type="NCBI Taxonomy" id="6832"/>
    <lineage>
        <taxon>Eukaryota</taxon>
        <taxon>Metazoa</taxon>
        <taxon>Ecdysozoa</taxon>
        <taxon>Arthropoda</taxon>
        <taxon>Crustacea</taxon>
        <taxon>Multicrustacea</taxon>
        <taxon>Hexanauplia</taxon>
        <taxon>Copepoda</taxon>
        <taxon>Harpacticoida</taxon>
        <taxon>Harpacticidae</taxon>
        <taxon>Tigriopus</taxon>
    </lineage>
</organism>
<dbReference type="GO" id="GO:0005743">
    <property type="term" value="C:mitochondrial inner membrane"/>
    <property type="evidence" value="ECO:0007669"/>
    <property type="project" value="TreeGrafter"/>
</dbReference>
<feature type="transmembrane region" description="Helical" evidence="6">
    <location>
        <begin position="362"/>
        <end position="379"/>
    </location>
</feature>
<feature type="coiled-coil region" evidence="5">
    <location>
        <begin position="264"/>
        <end position="302"/>
    </location>
</feature>
<dbReference type="GO" id="GO:0005524">
    <property type="term" value="F:ATP binding"/>
    <property type="evidence" value="ECO:0007669"/>
    <property type="project" value="InterPro"/>
</dbReference>
<dbReference type="OMA" id="YNDRLEH"/>
<evidence type="ECO:0000259" key="7">
    <source>
        <dbReference type="PROSITE" id="PS50929"/>
    </source>
</evidence>
<name>A0A553P3J4_TIGCA</name>
<evidence type="ECO:0000256" key="6">
    <source>
        <dbReference type="SAM" id="Phobius"/>
    </source>
</evidence>
<feature type="transmembrane region" description="Helical" evidence="6">
    <location>
        <begin position="145"/>
        <end position="166"/>
    </location>
</feature>
<dbReference type="GO" id="GO:0090374">
    <property type="term" value="P:oligopeptide export from mitochondrion"/>
    <property type="evidence" value="ECO:0007669"/>
    <property type="project" value="TreeGrafter"/>
</dbReference>
<dbReference type="InterPro" id="IPR039421">
    <property type="entry name" value="Type_1_exporter"/>
</dbReference>
<evidence type="ECO:0000256" key="4">
    <source>
        <dbReference type="ARBA" id="ARBA00023136"/>
    </source>
</evidence>
<dbReference type="SUPFAM" id="SSF90123">
    <property type="entry name" value="ABC transporter transmembrane region"/>
    <property type="match status" value="1"/>
</dbReference>
<keyword evidence="4 6" id="KW-0472">Membrane</keyword>
<dbReference type="STRING" id="6832.A0A553P3J4"/>
<dbReference type="Proteomes" id="UP000318571">
    <property type="component" value="Chromosome 7"/>
</dbReference>
<dbReference type="CDD" id="cd18573">
    <property type="entry name" value="ABC_6TM_ABCB10_like"/>
    <property type="match status" value="1"/>
</dbReference>
<dbReference type="PANTHER" id="PTHR43394:SF1">
    <property type="entry name" value="ATP-BINDING CASSETTE SUB-FAMILY B MEMBER 10, MITOCHONDRIAL"/>
    <property type="match status" value="1"/>
</dbReference>
<dbReference type="GO" id="GO:0015421">
    <property type="term" value="F:ABC-type oligopeptide transporter activity"/>
    <property type="evidence" value="ECO:0007669"/>
    <property type="project" value="TreeGrafter"/>
</dbReference>
<evidence type="ECO:0000256" key="5">
    <source>
        <dbReference type="SAM" id="Coils"/>
    </source>
</evidence>
<keyword evidence="5" id="KW-0175">Coiled coil</keyword>
<proteinExistence type="predicted"/>
<dbReference type="EMBL" id="VCGU01000008">
    <property type="protein sequence ID" value="TRY72251.1"/>
    <property type="molecule type" value="Genomic_DNA"/>
</dbReference>
<feature type="transmembrane region" description="Helical" evidence="6">
    <location>
        <begin position="90"/>
        <end position="111"/>
    </location>
</feature>
<feature type="transmembrane region" description="Helical" evidence="6">
    <location>
        <begin position="245"/>
        <end position="262"/>
    </location>
</feature>
<dbReference type="Gene3D" id="1.20.1560.10">
    <property type="entry name" value="ABC transporter type 1, transmembrane domain"/>
    <property type="match status" value="1"/>
</dbReference>
<evidence type="ECO:0000256" key="1">
    <source>
        <dbReference type="ARBA" id="ARBA00004141"/>
    </source>
</evidence>
<keyword evidence="9" id="KW-1185">Reference proteome</keyword>
<dbReference type="InterPro" id="IPR011527">
    <property type="entry name" value="ABC1_TM_dom"/>
</dbReference>
<protein>
    <recommendedName>
        <fullName evidence="7">ABC transmembrane type-1 domain-containing protein</fullName>
    </recommendedName>
</protein>
<evidence type="ECO:0000313" key="9">
    <source>
        <dbReference type="Proteomes" id="UP000318571"/>
    </source>
</evidence>
<evidence type="ECO:0000256" key="2">
    <source>
        <dbReference type="ARBA" id="ARBA00022692"/>
    </source>
</evidence>
<accession>A0A553P3J4</accession>
<gene>
    <name evidence="8" type="ORF">TCAL_03147</name>
</gene>
<keyword evidence="3 6" id="KW-1133">Transmembrane helix</keyword>
<feature type="transmembrane region" description="Helical" evidence="6">
    <location>
        <begin position="329"/>
        <end position="350"/>
    </location>
</feature>
<keyword evidence="2 6" id="KW-0812">Transmembrane</keyword>
<dbReference type="InterPro" id="IPR036640">
    <property type="entry name" value="ABC1_TM_sf"/>
</dbReference>
<dbReference type="PROSITE" id="PS50929">
    <property type="entry name" value="ABC_TM1F"/>
    <property type="match status" value="1"/>
</dbReference>
<dbReference type="PANTHER" id="PTHR43394">
    <property type="entry name" value="ATP-DEPENDENT PERMEASE MDL1, MITOCHONDRIAL"/>
    <property type="match status" value="1"/>
</dbReference>
<sequence>MLMLRLPCWAKVGLFCPGRLSLHSGKGSFGVGWARSGMPTGFRSWPLRSCRSSSSTSSTSATGSAQAAKTARWTELRRLTQLFGPEKFRLTGALGLLLVSSGVTMLVPFALGKIIDVISNETAAGSTDPPGAAHPSQLQERLKSLAAGLLVVFTVGALCNFGRVYLMRISSQNVAARLRQDLFASIMRQETTFFDKSKTGELVNRLSSDTQLVSQTITQQVSDGTRSLVMTSAGVGMMMFMSPELTVVGLSVVPPVALWAVWMGKRVKSASKELQQRLANLTEQAEEKISNIRTVLAFANQKKEIAIYNDRLEHVVDQARREAKIHAKFYGLTGFSGNLIILSVLSYGGSLVANHSLTVGELASFVLYAAYVGIGLNGVSNC</sequence>
<evidence type="ECO:0000256" key="3">
    <source>
        <dbReference type="ARBA" id="ARBA00022989"/>
    </source>
</evidence>
<reference evidence="8 9" key="1">
    <citation type="journal article" date="2018" name="Nat. Ecol. Evol.">
        <title>Genomic signatures of mitonuclear coevolution across populations of Tigriopus californicus.</title>
        <authorList>
            <person name="Barreto F.S."/>
            <person name="Watson E.T."/>
            <person name="Lima T.G."/>
            <person name="Willett C.S."/>
            <person name="Edmands S."/>
            <person name="Li W."/>
            <person name="Burton R.S."/>
        </authorList>
    </citation>
    <scope>NUCLEOTIDE SEQUENCE [LARGE SCALE GENOMIC DNA]</scope>
    <source>
        <strain evidence="8 9">San Diego</strain>
    </source>
</reference>
<feature type="domain" description="ABC transmembrane type-1" evidence="7">
    <location>
        <begin position="92"/>
        <end position="382"/>
    </location>
</feature>
<dbReference type="AlphaFoldDB" id="A0A553P3J4"/>